<protein>
    <submittedName>
        <fullName evidence="3">Partner and localizer of BRCA2</fullName>
    </submittedName>
</protein>
<dbReference type="Pfam" id="PF16756">
    <property type="entry name" value="PALB2_WD40"/>
    <property type="match status" value="1"/>
</dbReference>
<feature type="region of interest" description="Disordered" evidence="1">
    <location>
        <begin position="352"/>
        <end position="372"/>
    </location>
</feature>
<feature type="compositionally biased region" description="Basic residues" evidence="1">
    <location>
        <begin position="145"/>
        <end position="156"/>
    </location>
</feature>
<evidence type="ECO:0000313" key="3">
    <source>
        <dbReference type="Ensembl" id="ENSSDAP00000006083.1"/>
    </source>
</evidence>
<keyword evidence="4" id="KW-1185">Reference proteome</keyword>
<dbReference type="PANTHER" id="PTHR14662">
    <property type="entry name" value="PARTNER AND LOCALIZER OF BRCA2"/>
    <property type="match status" value="1"/>
</dbReference>
<reference evidence="3" key="1">
    <citation type="submission" date="2025-08" db="UniProtKB">
        <authorList>
            <consortium name="Ensembl"/>
        </authorList>
    </citation>
    <scope>IDENTIFICATION</scope>
</reference>
<feature type="compositionally biased region" description="Basic and acidic residues" evidence="1">
    <location>
        <begin position="39"/>
        <end position="53"/>
    </location>
</feature>
<dbReference type="Proteomes" id="UP000694422">
    <property type="component" value="Unplaced"/>
</dbReference>
<dbReference type="Ensembl" id="ENSSDAT00000006951.1">
    <property type="protein sequence ID" value="ENSSDAP00000006083.1"/>
    <property type="gene ID" value="ENSSDAG00000005467.1"/>
</dbReference>
<dbReference type="SUPFAM" id="SSF50978">
    <property type="entry name" value="WD40 repeat-like"/>
    <property type="match status" value="1"/>
</dbReference>
<feature type="region of interest" description="Disordered" evidence="1">
    <location>
        <begin position="39"/>
        <end position="160"/>
    </location>
</feature>
<feature type="region of interest" description="Disordered" evidence="1">
    <location>
        <begin position="458"/>
        <end position="494"/>
    </location>
</feature>
<feature type="domain" description="Partner and localiser of BRCA2 WD40" evidence="2">
    <location>
        <begin position="760"/>
        <end position="1104"/>
    </location>
</feature>
<dbReference type="InterPro" id="IPR031920">
    <property type="entry name" value="PALB2_WD40"/>
</dbReference>
<dbReference type="InterPro" id="IPR036322">
    <property type="entry name" value="WD40_repeat_dom_sf"/>
</dbReference>
<reference evidence="3" key="2">
    <citation type="submission" date="2025-09" db="UniProtKB">
        <authorList>
            <consortium name="Ensembl"/>
        </authorList>
    </citation>
    <scope>IDENTIFICATION</scope>
</reference>
<dbReference type="Gene3D" id="2.130.10.10">
    <property type="entry name" value="YVTN repeat-like/Quinoprotein amine dehydrogenase"/>
    <property type="match status" value="1"/>
</dbReference>
<organism evidence="3 4">
    <name type="scientific">Spermophilus dauricus</name>
    <name type="common">Daurian ground squirrel</name>
    <dbReference type="NCBI Taxonomy" id="99837"/>
    <lineage>
        <taxon>Eukaryota</taxon>
        <taxon>Metazoa</taxon>
        <taxon>Chordata</taxon>
        <taxon>Craniata</taxon>
        <taxon>Vertebrata</taxon>
        <taxon>Euteleostomi</taxon>
        <taxon>Mammalia</taxon>
        <taxon>Eutheria</taxon>
        <taxon>Euarchontoglires</taxon>
        <taxon>Glires</taxon>
        <taxon>Rodentia</taxon>
        <taxon>Sciuromorpha</taxon>
        <taxon>Sciuridae</taxon>
        <taxon>Xerinae</taxon>
        <taxon>Marmotini</taxon>
        <taxon>Spermophilus</taxon>
    </lineage>
</organism>
<feature type="region of interest" description="Disordered" evidence="1">
    <location>
        <begin position="678"/>
        <end position="731"/>
    </location>
</feature>
<feature type="compositionally biased region" description="Polar residues" evidence="1">
    <location>
        <begin position="352"/>
        <end position="361"/>
    </location>
</feature>
<feature type="compositionally biased region" description="Polar residues" evidence="1">
    <location>
        <begin position="54"/>
        <end position="68"/>
    </location>
</feature>
<dbReference type="AlphaFoldDB" id="A0A8C9PB72"/>
<feature type="compositionally biased region" description="Polar residues" evidence="1">
    <location>
        <begin position="678"/>
        <end position="705"/>
    </location>
</feature>
<feature type="region of interest" description="Disordered" evidence="1">
    <location>
        <begin position="418"/>
        <end position="445"/>
    </location>
</feature>
<dbReference type="GO" id="GO:0005654">
    <property type="term" value="C:nucleoplasm"/>
    <property type="evidence" value="ECO:0007669"/>
    <property type="project" value="TreeGrafter"/>
</dbReference>
<name>A0A8C9PB72_SPEDA</name>
<dbReference type="PANTHER" id="PTHR14662:SF2">
    <property type="entry name" value="PARTNER AND LOCALIZER OF BRCA2"/>
    <property type="match status" value="1"/>
</dbReference>
<evidence type="ECO:0000259" key="2">
    <source>
        <dbReference type="Pfam" id="PF16756"/>
    </source>
</evidence>
<evidence type="ECO:0000313" key="4">
    <source>
        <dbReference type="Proteomes" id="UP000694422"/>
    </source>
</evidence>
<dbReference type="InterPro" id="IPR015943">
    <property type="entry name" value="WD40/YVTN_repeat-like_dom_sf"/>
</dbReference>
<dbReference type="InterPro" id="IPR042417">
    <property type="entry name" value="PALB2"/>
</dbReference>
<dbReference type="GO" id="GO:0000724">
    <property type="term" value="P:double-strand break repair via homologous recombination"/>
    <property type="evidence" value="ECO:0007669"/>
    <property type="project" value="InterPro"/>
</dbReference>
<feature type="compositionally biased region" description="Polar residues" evidence="1">
    <location>
        <begin position="433"/>
        <end position="445"/>
    </location>
</feature>
<feature type="region of interest" description="Disordered" evidence="1">
    <location>
        <begin position="181"/>
        <end position="215"/>
    </location>
</feature>
<dbReference type="GO" id="GO:0003677">
    <property type="term" value="F:DNA binding"/>
    <property type="evidence" value="ECO:0007669"/>
    <property type="project" value="InterPro"/>
</dbReference>
<dbReference type="FunFam" id="2.130.10.10:FF:000539">
    <property type="entry name" value="Partner and localizer of BRCA2"/>
    <property type="match status" value="1"/>
</dbReference>
<accession>A0A8C9PB72</accession>
<evidence type="ECO:0000256" key="1">
    <source>
        <dbReference type="SAM" id="MobiDB-lite"/>
    </source>
</evidence>
<proteinExistence type="predicted"/>
<sequence>MEEPSGKPLSCAEKEKLKEKLAFLKREYSKTLARLQRAQRAEKVKNSVKKTAEQDCSLQQEISSQLNHSEPKNEGSPYKELQINARLDGNTGEKTPITLAAEPESFNPEDGPEEGLRISGMDDIQEHCPYRANGPDSEKRQSKLPGRRKKQPKRAHVSQEGECFFDTDSFILSRKRLKKQEAIGSKNPRSPITEIPSLSSCKSEIPDSPAPLVETDGENILIPSTAKSERVDTPFKGNNFSNNTEDPLHTIPDNSNHEHLEHMPPKGNCELITQGFKNISLTSPINPEVQGHQMTGQLPRSPALEADNSCSASELPFNNLPAKIKQNLKEQNHTKESPINAFNDRNENLQENEVLSQSKSLSPEAVPSVSTENQIHSCTVLEGLLFPAEYYVRTTRRMSDCQKKVALEAVIQNHLGGRKKGFKNKSKEAPKNLNPSNEYSAQSETEILDTCTGQAISRSPPQELLSPADVSSPPGSSRRALVQPSGRRHRGKRKSVCTPALCHSELIWPIFSTLGVNRSKEEVTLGRQQNEKAIIHDFQLPEDDFGPLMLEKLKSCSEKLIEPLESKMCGERYLVLEELSPKQIDAEMEDSEEDLIAILRKAHRQIPNLKHQPTNKGLSSSMILFTPLNTSASDDNSTPPVDLCSSALPMLGTTPALGSQAYCEKSSAKVIGQTCSTSQLSTPEDTVSLTSDSKQYDSFTNSPKLGTSLHVSGRQEQPAHDHDSGLQATPLPTESFTFRENQLCGNRCLELHKHSIEQTKVADLPTCDSLNPGSLQLISKLKNPSGSCSVDVSAMWWERAGFKEPCIITACEYVVSLWRPLDTWQWEKIYTWHFTEVPVLQIVPVPDVCDLVCVALGSLEIREIRALLCSSEDESEKQVLLKSGNIKAVLGLTRRRLVSSSGTLCDQQVEIMTFAEDGRSKEKQFLMPPEETILTFGEVQGMQEALLGTTIMNNIVIWNLKTGQLLKKMHIDDSYQASVCHKAYSEMGLLFVVLSHSCAKEREALGSPVFQLIVINPKTTLNVGVMLYCLPQGQAGRFLEGDVKDHFAAAVLTSGTIAIWDLLLGHCTAVLPPISDQNWSFVKWSGTDSHLLAGQKDGNIFIYRYI</sequence>